<feature type="compositionally biased region" description="Basic residues" evidence="5">
    <location>
        <begin position="630"/>
        <end position="639"/>
    </location>
</feature>
<keyword evidence="3" id="KW-0175">Coiled coil</keyword>
<dbReference type="EMBL" id="BTGC01000003">
    <property type="protein sequence ID" value="GMM50672.1"/>
    <property type="molecule type" value="Genomic_DNA"/>
</dbReference>
<dbReference type="Proteomes" id="UP001362899">
    <property type="component" value="Unassembled WGS sequence"/>
</dbReference>
<feature type="compositionally biased region" description="Basic residues" evidence="5">
    <location>
        <begin position="540"/>
        <end position="552"/>
    </location>
</feature>
<comment type="similarity">
    <text evidence="2">Belongs to the ESF1 family.</text>
</comment>
<feature type="compositionally biased region" description="Acidic residues" evidence="5">
    <location>
        <begin position="138"/>
        <end position="163"/>
    </location>
</feature>
<gene>
    <name evidence="8" type="ORF">DASB73_016300</name>
</gene>
<dbReference type="Pfam" id="PF08159">
    <property type="entry name" value="NUC153"/>
    <property type="match status" value="1"/>
</dbReference>
<feature type="region of interest" description="Disordered" evidence="5">
    <location>
        <begin position="75"/>
        <end position="174"/>
    </location>
</feature>
<evidence type="ECO:0000259" key="6">
    <source>
        <dbReference type="Pfam" id="PF08159"/>
    </source>
</evidence>
<dbReference type="GO" id="GO:0006364">
    <property type="term" value="P:rRNA processing"/>
    <property type="evidence" value="ECO:0007669"/>
    <property type="project" value="InterPro"/>
</dbReference>
<evidence type="ECO:0000256" key="1">
    <source>
        <dbReference type="ARBA" id="ARBA00004604"/>
    </source>
</evidence>
<evidence type="ECO:0000256" key="2">
    <source>
        <dbReference type="ARBA" id="ARBA00009087"/>
    </source>
</evidence>
<organism evidence="8 9">
    <name type="scientific">Starmerella bacillaris</name>
    <name type="common">Yeast</name>
    <name type="synonym">Candida zemplinina</name>
    <dbReference type="NCBI Taxonomy" id="1247836"/>
    <lineage>
        <taxon>Eukaryota</taxon>
        <taxon>Fungi</taxon>
        <taxon>Dikarya</taxon>
        <taxon>Ascomycota</taxon>
        <taxon>Saccharomycotina</taxon>
        <taxon>Dipodascomycetes</taxon>
        <taxon>Dipodascales</taxon>
        <taxon>Trichomonascaceae</taxon>
        <taxon>Starmerella</taxon>
    </lineage>
</organism>
<dbReference type="GO" id="GO:0005730">
    <property type="term" value="C:nucleolus"/>
    <property type="evidence" value="ECO:0007669"/>
    <property type="project" value="UniProtKB-SubCell"/>
</dbReference>
<evidence type="ECO:0000313" key="8">
    <source>
        <dbReference type="EMBL" id="GMM50672.1"/>
    </source>
</evidence>
<proteinExistence type="inferred from homology"/>
<dbReference type="PANTHER" id="PTHR12202:SF0">
    <property type="entry name" value="ESF1 HOMOLOG"/>
    <property type="match status" value="1"/>
</dbReference>
<evidence type="ECO:0000259" key="7">
    <source>
        <dbReference type="Pfam" id="PF25121"/>
    </source>
</evidence>
<sequence>MAGKKVKDSRFAAIETDPRFKLPRKKNIRGDVDSRFKTALETDSRFTEGANIDKYGRQIESKDIKKQLERYYNFKDDEDEQILEEQDVESTDDSFKSANEDIPAPAVEEDEETNDTKKKVTKKPDMRMLMRGEGEVSSSEESDSDSDSDSDSEPEIVMEDEYEEVRQSNANIPKGDISKRFAVVNLDWDNITSTDLMSAFSSFVPPNGRVLSVQIYPSEYGKKQMQEEETQGPASHLFSADDSQKKGDASSQKSSKNKSKSRSNEETELDDDRDYSSSKLRKYQLQRLQYYYAVVTCDSELSASKIYDQCDGTEYESTANFFDLRYIPDEVDFSEDKPRDECFKLPSSYQPTNFTTDALQHSKVKLTWDETPKERHRITQKAFAQSASKNDDDIDGDIKAYLASDSDSDDGEDIAAKYRALLANNTDAAEESDGGVDITFNPVLEGKEATLEIIEDDNANSKGNENPAEDDNLTTIERYRLKEKQRRIRRMENYKARKAAEEQDTKPEVSKAELELLTMDDNLEGGSVSTSISEDVVGKNGKKKMTRRATKKKLQEQAEQDFNTEDPRFSALYEDPDFAIDSTLPQFKKTKGMEKIIKERRRRQNNSEPRAKRSRQAEPEPENWKQLAAKLRRKNASQK</sequence>
<feature type="region of interest" description="Disordered" evidence="5">
    <location>
        <begin position="520"/>
        <end position="570"/>
    </location>
</feature>
<comment type="caution">
    <text evidence="8">The sequence shown here is derived from an EMBL/GenBank/DDBJ whole genome shotgun (WGS) entry which is preliminary data.</text>
</comment>
<evidence type="ECO:0000256" key="3">
    <source>
        <dbReference type="ARBA" id="ARBA00023054"/>
    </source>
</evidence>
<comment type="subcellular location">
    <subcellularLocation>
        <location evidence="1">Nucleus</location>
        <location evidence="1">Nucleolus</location>
    </subcellularLocation>
</comment>
<evidence type="ECO:0000256" key="4">
    <source>
        <dbReference type="ARBA" id="ARBA00023242"/>
    </source>
</evidence>
<name>A0AAV5RHI2_STABA</name>
<feature type="region of interest" description="Disordered" evidence="5">
    <location>
        <begin position="223"/>
        <end position="276"/>
    </location>
</feature>
<feature type="domain" description="NUC153" evidence="6">
    <location>
        <begin position="566"/>
        <end position="594"/>
    </location>
</feature>
<dbReference type="GO" id="GO:0003723">
    <property type="term" value="F:RNA binding"/>
    <property type="evidence" value="ECO:0007669"/>
    <property type="project" value="TreeGrafter"/>
</dbReference>
<keyword evidence="9" id="KW-1185">Reference proteome</keyword>
<accession>A0AAV5RHI2</accession>
<dbReference type="InterPro" id="IPR039754">
    <property type="entry name" value="Esf1"/>
</dbReference>
<evidence type="ECO:0000256" key="5">
    <source>
        <dbReference type="SAM" id="MobiDB-lite"/>
    </source>
</evidence>
<protein>
    <submittedName>
        <fullName evidence="8">Pre-rRNA-processing protein</fullName>
    </submittedName>
</protein>
<dbReference type="AlphaFoldDB" id="A0AAV5RHI2"/>
<keyword evidence="4" id="KW-0539">Nucleus</keyword>
<dbReference type="PANTHER" id="PTHR12202">
    <property type="entry name" value="ESF1 HOMOLOG"/>
    <property type="match status" value="1"/>
</dbReference>
<feature type="domain" description="ESF1 RRM" evidence="7">
    <location>
        <begin position="179"/>
        <end position="342"/>
    </location>
</feature>
<feature type="compositionally biased region" description="Acidic residues" evidence="5">
    <location>
        <begin position="76"/>
        <end position="92"/>
    </location>
</feature>
<dbReference type="Pfam" id="PF25121">
    <property type="entry name" value="RRM_ESF1"/>
    <property type="match status" value="1"/>
</dbReference>
<feature type="region of interest" description="Disordered" evidence="5">
    <location>
        <begin position="583"/>
        <end position="639"/>
    </location>
</feature>
<dbReference type="InterPro" id="IPR056750">
    <property type="entry name" value="RRM_ESF1"/>
</dbReference>
<dbReference type="InterPro" id="IPR012580">
    <property type="entry name" value="NUC153"/>
</dbReference>
<feature type="compositionally biased region" description="Basic and acidic residues" evidence="5">
    <location>
        <begin position="609"/>
        <end position="618"/>
    </location>
</feature>
<feature type="compositionally biased region" description="Basic and acidic residues" evidence="5">
    <location>
        <begin position="114"/>
        <end position="134"/>
    </location>
</feature>
<reference evidence="8 9" key="1">
    <citation type="journal article" date="2023" name="Elife">
        <title>Identification of key yeast species and microbe-microbe interactions impacting larval growth of Drosophila in the wild.</title>
        <authorList>
            <person name="Mure A."/>
            <person name="Sugiura Y."/>
            <person name="Maeda R."/>
            <person name="Honda K."/>
            <person name="Sakurai N."/>
            <person name="Takahashi Y."/>
            <person name="Watada M."/>
            <person name="Katoh T."/>
            <person name="Gotoh A."/>
            <person name="Gotoh Y."/>
            <person name="Taniguchi I."/>
            <person name="Nakamura K."/>
            <person name="Hayashi T."/>
            <person name="Katayama T."/>
            <person name="Uemura T."/>
            <person name="Hattori Y."/>
        </authorList>
    </citation>
    <scope>NUCLEOTIDE SEQUENCE [LARGE SCALE GENOMIC DNA]</scope>
    <source>
        <strain evidence="8 9">SB-73</strain>
    </source>
</reference>
<evidence type="ECO:0000313" key="9">
    <source>
        <dbReference type="Proteomes" id="UP001362899"/>
    </source>
</evidence>